<reference evidence="1" key="1">
    <citation type="submission" date="2022-05" db="EMBL/GenBank/DDBJ databases">
        <title>Chromosome-level genome of Chaenocephalus aceratus.</title>
        <authorList>
            <person name="Park H."/>
        </authorList>
    </citation>
    <scope>NUCLEOTIDE SEQUENCE</scope>
    <source>
        <strain evidence="1">KU_202001</strain>
    </source>
</reference>
<dbReference type="Proteomes" id="UP001057452">
    <property type="component" value="Chromosome 7"/>
</dbReference>
<evidence type="ECO:0000313" key="2">
    <source>
        <dbReference type="Proteomes" id="UP001057452"/>
    </source>
</evidence>
<comment type="caution">
    <text evidence="1">The sequence shown here is derived from an EMBL/GenBank/DDBJ whole genome shotgun (WGS) entry which is preliminary data.</text>
</comment>
<protein>
    <submittedName>
        <fullName evidence="1">Uncharacterized protein</fullName>
    </submittedName>
</protein>
<name>A0ACB9XBZ1_CHAAC</name>
<keyword evidence="2" id="KW-1185">Reference proteome</keyword>
<proteinExistence type="predicted"/>
<sequence>MEPIRSIRRPKQLDDFLVESLRMLFRFFAERNSLIAASSRVGGGLLFVCRLLCAQALQVPLCSDTLLHFGNGLL</sequence>
<dbReference type="EMBL" id="CM043791">
    <property type="protein sequence ID" value="KAI4823898.1"/>
    <property type="molecule type" value="Genomic_DNA"/>
</dbReference>
<organism evidence="1 2">
    <name type="scientific">Chaenocephalus aceratus</name>
    <name type="common">Blackfin icefish</name>
    <name type="synonym">Chaenichthys aceratus</name>
    <dbReference type="NCBI Taxonomy" id="36190"/>
    <lineage>
        <taxon>Eukaryota</taxon>
        <taxon>Metazoa</taxon>
        <taxon>Chordata</taxon>
        <taxon>Craniata</taxon>
        <taxon>Vertebrata</taxon>
        <taxon>Euteleostomi</taxon>
        <taxon>Actinopterygii</taxon>
        <taxon>Neopterygii</taxon>
        <taxon>Teleostei</taxon>
        <taxon>Neoteleostei</taxon>
        <taxon>Acanthomorphata</taxon>
        <taxon>Eupercaria</taxon>
        <taxon>Perciformes</taxon>
        <taxon>Notothenioidei</taxon>
        <taxon>Channichthyidae</taxon>
        <taxon>Chaenocephalus</taxon>
    </lineage>
</organism>
<evidence type="ECO:0000313" key="1">
    <source>
        <dbReference type="EMBL" id="KAI4823898.1"/>
    </source>
</evidence>
<accession>A0ACB9XBZ1</accession>
<gene>
    <name evidence="1" type="ORF">KUCAC02_012452</name>
</gene>